<dbReference type="EMBL" id="CP137744">
    <property type="protein sequence ID" value="WOZ75650.1"/>
    <property type="molecule type" value="Genomic_DNA"/>
</dbReference>
<feature type="coiled-coil region" evidence="1">
    <location>
        <begin position="74"/>
        <end position="101"/>
    </location>
</feature>
<keyword evidence="2" id="KW-1133">Transmembrane helix</keyword>
<gene>
    <name evidence="3" type="ORF">Q8Y70_13590</name>
</gene>
<evidence type="ECO:0000313" key="4">
    <source>
        <dbReference type="Proteomes" id="UP001302368"/>
    </source>
</evidence>
<keyword evidence="4" id="KW-1185">Reference proteome</keyword>
<evidence type="ECO:0000256" key="2">
    <source>
        <dbReference type="SAM" id="Phobius"/>
    </source>
</evidence>
<protein>
    <recommendedName>
        <fullName evidence="5">MotA/TolQ/ExbB proton channel domain-containing protein</fullName>
    </recommendedName>
</protein>
<feature type="transmembrane region" description="Helical" evidence="2">
    <location>
        <begin position="174"/>
        <end position="197"/>
    </location>
</feature>
<dbReference type="RefSeq" id="WP_305736317.1">
    <property type="nucleotide sequence ID" value="NZ_CP137744.1"/>
</dbReference>
<proteinExistence type="predicted"/>
<dbReference type="Proteomes" id="UP001302368">
    <property type="component" value="Chromosome"/>
</dbReference>
<dbReference type="PROSITE" id="PS51257">
    <property type="entry name" value="PROKAR_LIPOPROTEIN"/>
    <property type="match status" value="1"/>
</dbReference>
<reference evidence="3 4" key="1">
    <citation type="submission" date="2023-10" db="EMBL/GenBank/DDBJ databases">
        <title>Genome sequencing of the isolated polysaccharide-producing bacterium Kosakonia sacchari KS2022.</title>
        <authorList>
            <person name="Yi X."/>
        </authorList>
    </citation>
    <scope>NUCLEOTIDE SEQUENCE [LARGE SCALE GENOMIC DNA]</scope>
    <source>
        <strain evidence="3 4">KS2022</strain>
    </source>
</reference>
<name>A0ABZ0MJU4_9ENTR</name>
<evidence type="ECO:0000256" key="1">
    <source>
        <dbReference type="SAM" id="Coils"/>
    </source>
</evidence>
<keyword evidence="2" id="KW-0812">Transmembrane</keyword>
<organism evidence="3 4">
    <name type="scientific">Kosakonia sacchari</name>
    <dbReference type="NCBI Taxonomy" id="1158459"/>
    <lineage>
        <taxon>Bacteria</taxon>
        <taxon>Pseudomonadati</taxon>
        <taxon>Pseudomonadota</taxon>
        <taxon>Gammaproteobacteria</taxon>
        <taxon>Enterobacterales</taxon>
        <taxon>Enterobacteriaceae</taxon>
        <taxon>Kosakonia</taxon>
    </lineage>
</organism>
<evidence type="ECO:0008006" key="5">
    <source>
        <dbReference type="Google" id="ProtNLM"/>
    </source>
</evidence>
<keyword evidence="1" id="KW-0175">Coiled coil</keyword>
<keyword evidence="2" id="KW-0472">Membrane</keyword>
<feature type="transmembrane region" description="Helical" evidence="2">
    <location>
        <begin position="45"/>
        <end position="64"/>
    </location>
</feature>
<evidence type="ECO:0000313" key="3">
    <source>
        <dbReference type="EMBL" id="WOZ75650.1"/>
    </source>
</evidence>
<feature type="transmembrane region" description="Helical" evidence="2">
    <location>
        <begin position="209"/>
        <end position="230"/>
    </location>
</feature>
<feature type="transmembrane region" description="Helical" evidence="2">
    <location>
        <begin position="7"/>
        <end position="25"/>
    </location>
</feature>
<accession>A0ABZ0MJU4</accession>
<sequence>MNLRKAIYSIIITITIACFFIFAISQSVPDILRFVADNIQSISNTILIVGLFFSLASVFIRYLNKDIGKDDSKKDNSQVNLFQLKNEVEILRANLEEVNKQTKDGAKNITLSNTERKEFIDSTKKKIAGEMIFKASEDLKREMLSIKDQLSINEHYEDMVYRIKKEIDRLNRRGGANLGIGALIAFAGITYLGFVVINQAVGDDRVGYVLHMLPRISFVIVIEVFAYFFLKLYKNGFDEVKYFQNELTNIESKVLAIKFLKNVKNVKNEELMSEVIKSLMTTERNFVLSKGQTTVALEKEKLKGIEDRNMIAIVKDLIRLKTSGT</sequence>